<dbReference type="GO" id="GO:0006829">
    <property type="term" value="P:zinc ion transport"/>
    <property type="evidence" value="ECO:0007669"/>
    <property type="project" value="InterPro"/>
</dbReference>
<evidence type="ECO:0000256" key="4">
    <source>
        <dbReference type="ARBA" id="ARBA00022989"/>
    </source>
</evidence>
<dbReference type="GO" id="GO:0016020">
    <property type="term" value="C:membrane"/>
    <property type="evidence" value="ECO:0007669"/>
    <property type="project" value="UniProtKB-SubCell"/>
</dbReference>
<proteinExistence type="predicted"/>
<sequence>MTEEGGSSGLTVLFAGVANLAIAIAKLVGGVMTGSSAMLSEAAHSFADTLNQAFLMAALRRSVRPADAEHPFGYGKARYFWSLLAAVAVFVLGAGFSVFQGVSALVHPREEHSPLVAFVVLAVALVLDGGSLLRAVWQLVGEAREAGVGFGRQLLHEAEPTVRGVFFEDTAAVVGILLAAGGLGLDELLGTTVFDAVASLLIGVLLVGVALVLGRQNGALLIGQAVDQELVDGLREVVVGTDGIRGAPEVLTMQLGPDQVLMAARVQVDPDATGRDLEQVADSVEQRVREAYPDVVHVFLDPTPESPHTRTGGPTVG</sequence>
<comment type="subcellular location">
    <subcellularLocation>
        <location evidence="1">Membrane</location>
        <topology evidence="1">Multi-pass membrane protein</topology>
    </subcellularLocation>
</comment>
<dbReference type="InterPro" id="IPR040177">
    <property type="entry name" value="SLC30A9"/>
</dbReference>
<dbReference type="InterPro" id="IPR058533">
    <property type="entry name" value="Cation_efflux_TM"/>
</dbReference>
<evidence type="ECO:0000313" key="10">
    <source>
        <dbReference type="Proteomes" id="UP000281708"/>
    </source>
</evidence>
<keyword evidence="2" id="KW-0813">Transport</keyword>
<dbReference type="PANTHER" id="PTHR13414">
    <property type="entry name" value="HUEL-CATION TRANSPORTER"/>
    <property type="match status" value="1"/>
</dbReference>
<dbReference type="Pfam" id="PF16916">
    <property type="entry name" value="ZT_dimer"/>
    <property type="match status" value="1"/>
</dbReference>
<keyword evidence="4 6" id="KW-1133">Transmembrane helix</keyword>
<evidence type="ECO:0000256" key="6">
    <source>
        <dbReference type="SAM" id="Phobius"/>
    </source>
</evidence>
<keyword evidence="5 6" id="KW-0472">Membrane</keyword>
<comment type="caution">
    <text evidence="9">The sequence shown here is derived from an EMBL/GenBank/DDBJ whole genome shotgun (WGS) entry which is preliminary data.</text>
</comment>
<evidence type="ECO:0000256" key="1">
    <source>
        <dbReference type="ARBA" id="ARBA00004141"/>
    </source>
</evidence>
<feature type="domain" description="Cation efflux protein cytoplasmic" evidence="8">
    <location>
        <begin position="227"/>
        <end position="299"/>
    </location>
</feature>
<dbReference type="SUPFAM" id="SSF161111">
    <property type="entry name" value="Cation efflux protein transmembrane domain-like"/>
    <property type="match status" value="1"/>
</dbReference>
<accession>A0A3L8P8E1</accession>
<feature type="transmembrane region" description="Helical" evidence="6">
    <location>
        <begin position="115"/>
        <end position="137"/>
    </location>
</feature>
<dbReference type="AlphaFoldDB" id="A0A3L8P8E1"/>
<protein>
    <submittedName>
        <fullName evidence="9">Cation transporter</fullName>
    </submittedName>
</protein>
<name>A0A3L8P8E1_9ACTN</name>
<dbReference type="InterPro" id="IPR002524">
    <property type="entry name" value="Cation_efflux"/>
</dbReference>
<dbReference type="InterPro" id="IPR036837">
    <property type="entry name" value="Cation_efflux_CTD_sf"/>
</dbReference>
<feature type="domain" description="Cation efflux protein transmembrane" evidence="7">
    <location>
        <begin position="13"/>
        <end position="221"/>
    </location>
</feature>
<dbReference type="GO" id="GO:0008324">
    <property type="term" value="F:monoatomic cation transmembrane transporter activity"/>
    <property type="evidence" value="ECO:0007669"/>
    <property type="project" value="InterPro"/>
</dbReference>
<feature type="transmembrane region" description="Helical" evidence="6">
    <location>
        <begin position="193"/>
        <end position="213"/>
    </location>
</feature>
<dbReference type="InterPro" id="IPR027470">
    <property type="entry name" value="Cation_efflux_CTD"/>
</dbReference>
<dbReference type="EMBL" id="RDBE01000001">
    <property type="protein sequence ID" value="RLV50979.1"/>
    <property type="molecule type" value="Genomic_DNA"/>
</dbReference>
<dbReference type="Gene3D" id="3.30.70.1350">
    <property type="entry name" value="Cation efflux protein, cytoplasmic domain"/>
    <property type="match status" value="1"/>
</dbReference>
<dbReference type="NCBIfam" id="TIGR01297">
    <property type="entry name" value="CDF"/>
    <property type="match status" value="1"/>
</dbReference>
<reference evidence="9 10" key="1">
    <citation type="submission" date="2018-10" db="EMBL/GenBank/DDBJ databases">
        <title>Marmoricola sp. 4Q3S-7 whole genome shotgun sequence.</title>
        <authorList>
            <person name="Li F."/>
        </authorList>
    </citation>
    <scope>NUCLEOTIDE SEQUENCE [LARGE SCALE GENOMIC DNA]</scope>
    <source>
        <strain evidence="9 10">4Q3S-7</strain>
    </source>
</reference>
<feature type="transmembrane region" description="Helical" evidence="6">
    <location>
        <begin position="12"/>
        <end position="32"/>
    </location>
</feature>
<organism evidence="9 10">
    <name type="scientific">Nocardioides mangrovicus</name>
    <dbReference type="NCBI Taxonomy" id="2478913"/>
    <lineage>
        <taxon>Bacteria</taxon>
        <taxon>Bacillati</taxon>
        <taxon>Actinomycetota</taxon>
        <taxon>Actinomycetes</taxon>
        <taxon>Propionibacteriales</taxon>
        <taxon>Nocardioidaceae</taxon>
        <taxon>Nocardioides</taxon>
    </lineage>
</organism>
<dbReference type="Proteomes" id="UP000281708">
    <property type="component" value="Unassembled WGS sequence"/>
</dbReference>
<evidence type="ECO:0000256" key="5">
    <source>
        <dbReference type="ARBA" id="ARBA00023136"/>
    </source>
</evidence>
<dbReference type="PANTHER" id="PTHR13414:SF9">
    <property type="entry name" value="PROTON-COUPLED ZINC ANTIPORTER SLC30A9, MITOCHONDRIAL"/>
    <property type="match status" value="1"/>
</dbReference>
<dbReference type="InterPro" id="IPR027469">
    <property type="entry name" value="Cation_efflux_TMD_sf"/>
</dbReference>
<evidence type="ECO:0000256" key="2">
    <source>
        <dbReference type="ARBA" id="ARBA00022448"/>
    </source>
</evidence>
<keyword evidence="3 6" id="KW-0812">Transmembrane</keyword>
<feature type="transmembrane region" description="Helical" evidence="6">
    <location>
        <begin position="79"/>
        <end position="103"/>
    </location>
</feature>
<dbReference type="Pfam" id="PF01545">
    <property type="entry name" value="Cation_efflux"/>
    <property type="match status" value="1"/>
</dbReference>
<dbReference type="Gene3D" id="1.20.1510.10">
    <property type="entry name" value="Cation efflux protein transmembrane domain"/>
    <property type="match status" value="1"/>
</dbReference>
<evidence type="ECO:0000259" key="7">
    <source>
        <dbReference type="Pfam" id="PF01545"/>
    </source>
</evidence>
<evidence type="ECO:0000313" key="9">
    <source>
        <dbReference type="EMBL" id="RLV50979.1"/>
    </source>
</evidence>
<dbReference type="RefSeq" id="WP_121804659.1">
    <property type="nucleotide sequence ID" value="NZ_RDBE01000001.1"/>
</dbReference>
<evidence type="ECO:0000259" key="8">
    <source>
        <dbReference type="Pfam" id="PF16916"/>
    </source>
</evidence>
<keyword evidence="10" id="KW-1185">Reference proteome</keyword>
<dbReference type="SUPFAM" id="SSF160240">
    <property type="entry name" value="Cation efflux protein cytoplasmic domain-like"/>
    <property type="match status" value="1"/>
</dbReference>
<gene>
    <name evidence="9" type="ORF">D9V37_03350</name>
</gene>
<evidence type="ECO:0000256" key="3">
    <source>
        <dbReference type="ARBA" id="ARBA00022692"/>
    </source>
</evidence>
<dbReference type="OrthoDB" id="9806522at2"/>